<name>A0A0R3UEY7_MESCO</name>
<feature type="compositionally biased region" description="Basic residues" evidence="1">
    <location>
        <begin position="107"/>
        <end position="137"/>
    </location>
</feature>
<dbReference type="PANTHER" id="PTHR22306">
    <property type="entry name" value="CHROMOSOME 7 OPEN READING FRAME 50"/>
    <property type="match status" value="1"/>
</dbReference>
<evidence type="ECO:0000259" key="2">
    <source>
        <dbReference type="Pfam" id="PF10180"/>
    </source>
</evidence>
<feature type="compositionally biased region" description="Low complexity" evidence="1">
    <location>
        <begin position="46"/>
        <end position="58"/>
    </location>
</feature>
<dbReference type="PANTHER" id="PTHR22306:SF2">
    <property type="entry name" value="CHROMOSOME 7 OPEN READING FRAME 50"/>
    <property type="match status" value="1"/>
</dbReference>
<evidence type="ECO:0000313" key="4">
    <source>
        <dbReference type="Proteomes" id="UP000267029"/>
    </source>
</evidence>
<dbReference type="STRING" id="53468.A0A0R3UEY7"/>
<reference evidence="3 4" key="1">
    <citation type="submission" date="2018-10" db="EMBL/GenBank/DDBJ databases">
        <authorList>
            <consortium name="Pathogen Informatics"/>
        </authorList>
    </citation>
    <scope>NUCLEOTIDE SEQUENCE [LARGE SCALE GENOMIC DNA]</scope>
</reference>
<accession>A0A0R3UEY7</accession>
<feature type="compositionally biased region" description="Basic and acidic residues" evidence="1">
    <location>
        <begin position="138"/>
        <end position="151"/>
    </location>
</feature>
<dbReference type="Proteomes" id="UP000267029">
    <property type="component" value="Unassembled WGS sequence"/>
</dbReference>
<dbReference type="EMBL" id="UXSR01005203">
    <property type="protein sequence ID" value="VDD79615.1"/>
    <property type="molecule type" value="Genomic_DNA"/>
</dbReference>
<feature type="compositionally biased region" description="Basic and acidic residues" evidence="1">
    <location>
        <begin position="1"/>
        <end position="19"/>
    </location>
</feature>
<feature type="domain" description="WKF" evidence="2">
    <location>
        <begin position="159"/>
        <end position="219"/>
    </location>
</feature>
<dbReference type="AlphaFoldDB" id="A0A0R3UEY7"/>
<evidence type="ECO:0000313" key="5">
    <source>
        <dbReference type="WBParaSite" id="MCU_000693-RA"/>
    </source>
</evidence>
<keyword evidence="4" id="KW-1185">Reference proteome</keyword>
<protein>
    <submittedName>
        <fullName evidence="5">WKF domain-containing protein</fullName>
    </submittedName>
</protein>
<dbReference type="OrthoDB" id="10261563at2759"/>
<dbReference type="WBParaSite" id="MCU_000693-RA">
    <property type="protein sequence ID" value="MCU_000693-RA"/>
    <property type="gene ID" value="MCU_000693"/>
</dbReference>
<sequence length="265" mass="29214">MGSSKNKDSVHGKKRKVDEGVVVNEDATEAEVSESPPLVKKRKKSVAFAVAAAPIVDAGSSPVHQPASPKRRPEFTILKGPKEPAETAGEADEENQGSAGEQSEKPKKTKKSKNALKRIKWAKRRAKRTTSRRRRKANRELAKSRPQRDAEEHVAEAIDYLNRWHSSPETWKYKKVAQLTLIKHAFNRSLIDDENFELLSLYLAGMQGGAAARLQSLCQHLVDNAGVPPESPTLPLAIPETSLGSSTVIKRAKRMLDCLQTSSPN</sequence>
<evidence type="ECO:0000256" key="1">
    <source>
        <dbReference type="SAM" id="MobiDB-lite"/>
    </source>
</evidence>
<proteinExistence type="predicted"/>
<evidence type="ECO:0000313" key="3">
    <source>
        <dbReference type="EMBL" id="VDD79615.1"/>
    </source>
</evidence>
<organism evidence="3 4">
    <name type="scientific">Mesocestoides corti</name>
    <name type="common">Flatworm</name>
    <dbReference type="NCBI Taxonomy" id="53468"/>
    <lineage>
        <taxon>Eukaryota</taxon>
        <taxon>Metazoa</taxon>
        <taxon>Spiralia</taxon>
        <taxon>Lophotrochozoa</taxon>
        <taxon>Platyhelminthes</taxon>
        <taxon>Cestoda</taxon>
        <taxon>Eucestoda</taxon>
        <taxon>Cyclophyllidea</taxon>
        <taxon>Mesocestoididae</taxon>
        <taxon>Mesocestoides</taxon>
    </lineage>
</organism>
<dbReference type="Pfam" id="PF10180">
    <property type="entry name" value="WKF"/>
    <property type="match status" value="1"/>
</dbReference>
<dbReference type="InterPro" id="IPR019327">
    <property type="entry name" value="WKF"/>
</dbReference>
<gene>
    <name evidence="3" type="ORF">MCOS_LOCUS5618</name>
</gene>
<feature type="region of interest" description="Disordered" evidence="1">
    <location>
        <begin position="1"/>
        <end position="151"/>
    </location>
</feature>
<reference evidence="5" key="2">
    <citation type="submission" date="2019-11" db="UniProtKB">
        <authorList>
            <consortium name="WormBaseParasite"/>
        </authorList>
    </citation>
    <scope>IDENTIFICATION</scope>
</reference>